<dbReference type="AlphaFoldDB" id="A0A1Y4IRP8"/>
<evidence type="ECO:0000313" key="1">
    <source>
        <dbReference type="EMBL" id="OUP21179.1"/>
    </source>
</evidence>
<accession>A0A1Y4IRP8</accession>
<comment type="caution">
    <text evidence="1">The sequence shown here is derived from an EMBL/GenBank/DDBJ whole genome shotgun (WGS) entry which is preliminary data.</text>
</comment>
<evidence type="ECO:0000313" key="2">
    <source>
        <dbReference type="Proteomes" id="UP000195950"/>
    </source>
</evidence>
<sequence>MEDNGRATFIANLFNHTNDIKVLKETPFRLPDLEMRKKMNKEIAKIDERILSLINQGGFPL</sequence>
<reference evidence="2" key="1">
    <citation type="submission" date="2017-04" db="EMBL/GenBank/DDBJ databases">
        <title>Function of individual gut microbiota members based on whole genome sequencing of pure cultures obtained from chicken caecum.</title>
        <authorList>
            <person name="Medvecky M."/>
            <person name="Cejkova D."/>
            <person name="Polansky O."/>
            <person name="Karasova D."/>
            <person name="Kubasova T."/>
            <person name="Cizek A."/>
            <person name="Rychlik I."/>
        </authorList>
    </citation>
    <scope>NUCLEOTIDE SEQUENCE [LARGE SCALE GENOMIC DNA]</scope>
    <source>
        <strain evidence="2">An199</strain>
    </source>
</reference>
<name>A0A1Y4IRP8_PARDI</name>
<gene>
    <name evidence="1" type="ORF">B5F32_05060</name>
</gene>
<organism evidence="1 2">
    <name type="scientific">Parabacteroides distasonis</name>
    <dbReference type="NCBI Taxonomy" id="823"/>
    <lineage>
        <taxon>Bacteria</taxon>
        <taxon>Pseudomonadati</taxon>
        <taxon>Bacteroidota</taxon>
        <taxon>Bacteroidia</taxon>
        <taxon>Bacteroidales</taxon>
        <taxon>Tannerellaceae</taxon>
        <taxon>Parabacteroides</taxon>
    </lineage>
</organism>
<proteinExistence type="predicted"/>
<dbReference type="Proteomes" id="UP000195950">
    <property type="component" value="Unassembled WGS sequence"/>
</dbReference>
<protein>
    <submittedName>
        <fullName evidence="1">Uncharacterized protein</fullName>
    </submittedName>
</protein>
<dbReference type="EMBL" id="NFJX01000003">
    <property type="protein sequence ID" value="OUP21179.1"/>
    <property type="molecule type" value="Genomic_DNA"/>
</dbReference>
<dbReference type="RefSeq" id="WP_087342872.1">
    <property type="nucleotide sequence ID" value="NZ_JADPDX010000360.1"/>
</dbReference>